<dbReference type="EMBL" id="OZ034825">
    <property type="protein sequence ID" value="CAL1680309.1"/>
    <property type="molecule type" value="Genomic_DNA"/>
</dbReference>
<organism evidence="2 3">
    <name type="scientific">Lasius platythorax</name>
    <dbReference type="NCBI Taxonomy" id="488582"/>
    <lineage>
        <taxon>Eukaryota</taxon>
        <taxon>Metazoa</taxon>
        <taxon>Ecdysozoa</taxon>
        <taxon>Arthropoda</taxon>
        <taxon>Hexapoda</taxon>
        <taxon>Insecta</taxon>
        <taxon>Pterygota</taxon>
        <taxon>Neoptera</taxon>
        <taxon>Endopterygota</taxon>
        <taxon>Hymenoptera</taxon>
        <taxon>Apocrita</taxon>
        <taxon>Aculeata</taxon>
        <taxon>Formicoidea</taxon>
        <taxon>Formicidae</taxon>
        <taxon>Formicinae</taxon>
        <taxon>Lasius</taxon>
        <taxon>Lasius</taxon>
    </lineage>
</organism>
<reference evidence="2" key="1">
    <citation type="submission" date="2024-04" db="EMBL/GenBank/DDBJ databases">
        <authorList>
            <consortium name="Molecular Ecology Group"/>
        </authorList>
    </citation>
    <scope>NUCLEOTIDE SEQUENCE</scope>
</reference>
<evidence type="ECO:0000313" key="3">
    <source>
        <dbReference type="Proteomes" id="UP001497644"/>
    </source>
</evidence>
<accession>A0AAV2NLU4</accession>
<evidence type="ECO:0000313" key="2">
    <source>
        <dbReference type="EMBL" id="CAL1680309.1"/>
    </source>
</evidence>
<feature type="region of interest" description="Disordered" evidence="1">
    <location>
        <begin position="79"/>
        <end position="98"/>
    </location>
</feature>
<keyword evidence="3" id="KW-1185">Reference proteome</keyword>
<protein>
    <submittedName>
        <fullName evidence="2">Uncharacterized protein</fullName>
    </submittedName>
</protein>
<proteinExistence type="predicted"/>
<evidence type="ECO:0000256" key="1">
    <source>
        <dbReference type="SAM" id="MobiDB-lite"/>
    </source>
</evidence>
<feature type="region of interest" description="Disordered" evidence="1">
    <location>
        <begin position="32"/>
        <end position="67"/>
    </location>
</feature>
<gene>
    <name evidence="2" type="ORF">LPLAT_LOCUS6360</name>
</gene>
<dbReference type="Proteomes" id="UP001497644">
    <property type="component" value="Chromosome 2"/>
</dbReference>
<dbReference type="AlphaFoldDB" id="A0AAV2NLU4"/>
<name>A0AAV2NLU4_9HYME</name>
<sequence length="98" mass="10730">MLQVNNSRPVFEARTSYNANVEYSMVGECGLGRREKRSPYGGGWSRGKEHSIGPSYSGSENAETPPVLSHSIASIRFASTTSTQSMTRRRCPLPPLVP</sequence>